<dbReference type="PRINTS" id="PR00455">
    <property type="entry name" value="HTHTETR"/>
</dbReference>
<dbReference type="InterPro" id="IPR023772">
    <property type="entry name" value="DNA-bd_HTH_TetR-type_CS"/>
</dbReference>
<accession>A0A1C4UK29</accession>
<dbReference type="InterPro" id="IPR001647">
    <property type="entry name" value="HTH_TetR"/>
</dbReference>
<dbReference type="InterPro" id="IPR009057">
    <property type="entry name" value="Homeodomain-like_sf"/>
</dbReference>
<dbReference type="Pfam" id="PF00440">
    <property type="entry name" value="TetR_N"/>
    <property type="match status" value="1"/>
</dbReference>
<dbReference type="PROSITE" id="PS01081">
    <property type="entry name" value="HTH_TETR_1"/>
    <property type="match status" value="1"/>
</dbReference>
<dbReference type="EMBL" id="LT607410">
    <property type="protein sequence ID" value="SCE72014.1"/>
    <property type="molecule type" value="Genomic_DNA"/>
</dbReference>
<dbReference type="FunFam" id="1.10.10.60:FF:000141">
    <property type="entry name" value="TetR family transcriptional regulator"/>
    <property type="match status" value="1"/>
</dbReference>
<evidence type="ECO:0000256" key="2">
    <source>
        <dbReference type="ARBA" id="ARBA00023125"/>
    </source>
</evidence>
<evidence type="ECO:0000313" key="6">
    <source>
        <dbReference type="EMBL" id="SCE72014.1"/>
    </source>
</evidence>
<feature type="domain" description="HTH tetR-type" evidence="5">
    <location>
        <begin position="13"/>
        <end position="73"/>
    </location>
</feature>
<evidence type="ECO:0000259" key="5">
    <source>
        <dbReference type="PROSITE" id="PS50977"/>
    </source>
</evidence>
<dbReference type="PANTHER" id="PTHR30055">
    <property type="entry name" value="HTH-TYPE TRANSCRIPTIONAL REGULATOR RUTR"/>
    <property type="match status" value="1"/>
</dbReference>
<feature type="DNA-binding region" description="H-T-H motif" evidence="4">
    <location>
        <begin position="36"/>
        <end position="55"/>
    </location>
</feature>
<proteinExistence type="predicted"/>
<dbReference type="InterPro" id="IPR050109">
    <property type="entry name" value="HTH-type_TetR-like_transc_reg"/>
</dbReference>
<evidence type="ECO:0000256" key="3">
    <source>
        <dbReference type="ARBA" id="ARBA00023163"/>
    </source>
</evidence>
<protein>
    <submittedName>
        <fullName evidence="6">Transcriptional regulator, TetR family</fullName>
    </submittedName>
</protein>
<reference evidence="6 7" key="1">
    <citation type="submission" date="2016-06" db="EMBL/GenBank/DDBJ databases">
        <authorList>
            <person name="Kjaerup R.B."/>
            <person name="Dalgaard T.S."/>
            <person name="Juul-Madsen H.R."/>
        </authorList>
    </citation>
    <scope>NUCLEOTIDE SEQUENCE [LARGE SCALE GENOMIC DNA]</scope>
    <source>
        <strain evidence="6 7">DSM 43821</strain>
    </source>
</reference>
<evidence type="ECO:0000313" key="7">
    <source>
        <dbReference type="Proteomes" id="UP000198228"/>
    </source>
</evidence>
<dbReference type="SUPFAM" id="SSF46689">
    <property type="entry name" value="Homeodomain-like"/>
    <property type="match status" value="1"/>
</dbReference>
<dbReference type="AlphaFoldDB" id="A0A1C4UK29"/>
<keyword evidence="1" id="KW-0805">Transcription regulation</keyword>
<dbReference type="PANTHER" id="PTHR30055:SF234">
    <property type="entry name" value="HTH-TYPE TRANSCRIPTIONAL REGULATOR BETI"/>
    <property type="match status" value="1"/>
</dbReference>
<organism evidence="6 7">
    <name type="scientific">Micromonospora purpureochromogenes</name>
    <dbReference type="NCBI Taxonomy" id="47872"/>
    <lineage>
        <taxon>Bacteria</taxon>
        <taxon>Bacillati</taxon>
        <taxon>Actinomycetota</taxon>
        <taxon>Actinomycetes</taxon>
        <taxon>Micromonosporales</taxon>
        <taxon>Micromonosporaceae</taxon>
        <taxon>Micromonospora</taxon>
    </lineage>
</organism>
<keyword evidence="3" id="KW-0804">Transcription</keyword>
<name>A0A1C4UK29_9ACTN</name>
<dbReference type="PROSITE" id="PS50977">
    <property type="entry name" value="HTH_TETR_2"/>
    <property type="match status" value="1"/>
</dbReference>
<dbReference type="Proteomes" id="UP000198228">
    <property type="component" value="Chromosome I"/>
</dbReference>
<sequence length="211" mass="23007">MTTGPGLRERKKERTRQALITAALRLFEERGYDETTIADIAAGAEVSPRTFFSYFPSKEEILFADTEDRLALAFAVIDQRGPDDRPVDVLVRAMAAVFARAEQFGQVFDRAVPVRLRMVFSVPAVQGMALQRLLSAQQRLAVRLHAAFPDRLDRLEAAAVVGALVGAVVNTMLSLVEAPEQVDEMFAGDPEPVLAQLRRAVEVAVAGIGAS</sequence>
<evidence type="ECO:0000256" key="1">
    <source>
        <dbReference type="ARBA" id="ARBA00023015"/>
    </source>
</evidence>
<dbReference type="GO" id="GO:0003700">
    <property type="term" value="F:DNA-binding transcription factor activity"/>
    <property type="evidence" value="ECO:0007669"/>
    <property type="project" value="TreeGrafter"/>
</dbReference>
<dbReference type="RefSeq" id="WP_088959530.1">
    <property type="nucleotide sequence ID" value="NZ_LT607410.1"/>
</dbReference>
<gene>
    <name evidence="6" type="ORF">GA0074696_0432</name>
</gene>
<dbReference type="GO" id="GO:0000976">
    <property type="term" value="F:transcription cis-regulatory region binding"/>
    <property type="evidence" value="ECO:0007669"/>
    <property type="project" value="TreeGrafter"/>
</dbReference>
<dbReference type="Gene3D" id="1.10.357.10">
    <property type="entry name" value="Tetracycline Repressor, domain 2"/>
    <property type="match status" value="1"/>
</dbReference>
<evidence type="ECO:0000256" key="4">
    <source>
        <dbReference type="PROSITE-ProRule" id="PRU00335"/>
    </source>
</evidence>
<dbReference type="GO" id="GO:0045892">
    <property type="term" value="P:negative regulation of DNA-templated transcription"/>
    <property type="evidence" value="ECO:0007669"/>
    <property type="project" value="UniProtKB-ARBA"/>
</dbReference>
<keyword evidence="2 4" id="KW-0238">DNA-binding</keyword>